<name>A0AAQ4F6M4_AMBAM</name>
<feature type="chain" id="PRO_5042945811" description="Secreted protein" evidence="1">
    <location>
        <begin position="17"/>
        <end position="116"/>
    </location>
</feature>
<protein>
    <recommendedName>
        <fullName evidence="4">Secreted protein</fullName>
    </recommendedName>
</protein>
<feature type="signal peptide" evidence="1">
    <location>
        <begin position="1"/>
        <end position="16"/>
    </location>
</feature>
<evidence type="ECO:0000313" key="2">
    <source>
        <dbReference type="EMBL" id="KAK8782355.1"/>
    </source>
</evidence>
<evidence type="ECO:0000313" key="3">
    <source>
        <dbReference type="Proteomes" id="UP001321473"/>
    </source>
</evidence>
<organism evidence="2 3">
    <name type="scientific">Amblyomma americanum</name>
    <name type="common">Lone star tick</name>
    <dbReference type="NCBI Taxonomy" id="6943"/>
    <lineage>
        <taxon>Eukaryota</taxon>
        <taxon>Metazoa</taxon>
        <taxon>Ecdysozoa</taxon>
        <taxon>Arthropoda</taxon>
        <taxon>Chelicerata</taxon>
        <taxon>Arachnida</taxon>
        <taxon>Acari</taxon>
        <taxon>Parasitiformes</taxon>
        <taxon>Ixodida</taxon>
        <taxon>Ixodoidea</taxon>
        <taxon>Ixodidae</taxon>
        <taxon>Amblyomminae</taxon>
        <taxon>Amblyomma</taxon>
    </lineage>
</organism>
<sequence length="116" mass="12932">MLLFLFLYMGTLDTDAQRCLLSMCMGYGVNGLLFMTASVLSNDTASVLPFIFYVSSRRCELRVFFFLQSFGDDRCRKSKSLPDASATPRFSGRIAPEAQQPAHLKRGSGLQETVLC</sequence>
<proteinExistence type="predicted"/>
<reference evidence="2 3" key="1">
    <citation type="journal article" date="2023" name="Arcadia Sci">
        <title>De novo assembly of a long-read Amblyomma americanum tick genome.</title>
        <authorList>
            <person name="Chou S."/>
            <person name="Poskanzer K.E."/>
            <person name="Rollins M."/>
            <person name="Thuy-Boun P.S."/>
        </authorList>
    </citation>
    <scope>NUCLEOTIDE SEQUENCE [LARGE SCALE GENOMIC DNA]</scope>
    <source>
        <strain evidence="2">F_SG_1</strain>
        <tissue evidence="2">Salivary glands</tissue>
    </source>
</reference>
<keyword evidence="3" id="KW-1185">Reference proteome</keyword>
<evidence type="ECO:0000256" key="1">
    <source>
        <dbReference type="SAM" id="SignalP"/>
    </source>
</evidence>
<dbReference type="EMBL" id="JARKHS020006738">
    <property type="protein sequence ID" value="KAK8782355.1"/>
    <property type="molecule type" value="Genomic_DNA"/>
</dbReference>
<accession>A0AAQ4F6M4</accession>
<evidence type="ECO:0008006" key="4">
    <source>
        <dbReference type="Google" id="ProtNLM"/>
    </source>
</evidence>
<dbReference type="Proteomes" id="UP001321473">
    <property type="component" value="Unassembled WGS sequence"/>
</dbReference>
<gene>
    <name evidence="2" type="ORF">V5799_016304</name>
</gene>
<dbReference type="AlphaFoldDB" id="A0AAQ4F6M4"/>
<keyword evidence="1" id="KW-0732">Signal</keyword>
<comment type="caution">
    <text evidence="2">The sequence shown here is derived from an EMBL/GenBank/DDBJ whole genome shotgun (WGS) entry which is preliminary data.</text>
</comment>